<evidence type="ECO:0008006" key="4">
    <source>
        <dbReference type="Google" id="ProtNLM"/>
    </source>
</evidence>
<sequence>MATRAASPVRSRFFVRMALLALLIALAGFMPTYWLPMISGRSFPPILHLHGAIFISWTLLFLWQSWLVASGRTADHRQWGLVGIALATTMVISVLLAVEASYVAAARIGMEPQARAFSSVSLLGISAFAGLIVVAIRNVRHPDVHRRLMLASFVPMLQAAVARWFQLALPPPPGAVGPPPVFVAIPPGLLTWIVFIGALALHDRRVLGRIHPATKAGAAVTLAAILLPLLVGNSAIWAVITQGFASLAPRG</sequence>
<proteinExistence type="predicted"/>
<gene>
    <name evidence="2" type="ORF">FJQ54_05030</name>
</gene>
<keyword evidence="1" id="KW-1133">Transmembrane helix</keyword>
<protein>
    <recommendedName>
        <fullName evidence="4">DUF2306 domain-containing protein</fullName>
    </recommendedName>
</protein>
<evidence type="ECO:0000313" key="3">
    <source>
        <dbReference type="Proteomes" id="UP000319897"/>
    </source>
</evidence>
<organism evidence="2 3">
    <name type="scientific">Sandaracinobacter neustonicus</name>
    <dbReference type="NCBI Taxonomy" id="1715348"/>
    <lineage>
        <taxon>Bacteria</taxon>
        <taxon>Pseudomonadati</taxon>
        <taxon>Pseudomonadota</taxon>
        <taxon>Alphaproteobacteria</taxon>
        <taxon>Sphingomonadales</taxon>
        <taxon>Sphingosinicellaceae</taxon>
        <taxon>Sandaracinobacter</taxon>
    </lineage>
</organism>
<reference evidence="2 3" key="1">
    <citation type="submission" date="2019-06" db="EMBL/GenBank/DDBJ databases">
        <authorList>
            <person name="Lee I."/>
            <person name="Jang G.I."/>
            <person name="Hwang C.Y."/>
        </authorList>
    </citation>
    <scope>NUCLEOTIDE SEQUENCE [LARGE SCALE GENOMIC DNA]</scope>
    <source>
        <strain evidence="2 3">PAMC 28131</strain>
    </source>
</reference>
<feature type="transmembrane region" description="Helical" evidence="1">
    <location>
        <begin position="148"/>
        <end position="169"/>
    </location>
</feature>
<dbReference type="AlphaFoldDB" id="A0A501XRB8"/>
<accession>A0A501XRB8</accession>
<feature type="transmembrane region" description="Helical" evidence="1">
    <location>
        <begin position="46"/>
        <end position="69"/>
    </location>
</feature>
<comment type="caution">
    <text evidence="2">The sequence shown here is derived from an EMBL/GenBank/DDBJ whole genome shotgun (WGS) entry which is preliminary data.</text>
</comment>
<dbReference type="RefSeq" id="WP_140927322.1">
    <property type="nucleotide sequence ID" value="NZ_VFSU01000016.1"/>
</dbReference>
<evidence type="ECO:0000313" key="2">
    <source>
        <dbReference type="EMBL" id="TPE62883.1"/>
    </source>
</evidence>
<keyword evidence="1" id="KW-0812">Transmembrane</keyword>
<feature type="transmembrane region" description="Helical" evidence="1">
    <location>
        <begin position="81"/>
        <end position="104"/>
    </location>
</feature>
<keyword evidence="1" id="KW-0472">Membrane</keyword>
<name>A0A501XRB8_9SPHN</name>
<dbReference type="OrthoDB" id="648493at2"/>
<feature type="transmembrane region" description="Helical" evidence="1">
    <location>
        <begin position="213"/>
        <end position="240"/>
    </location>
</feature>
<dbReference type="EMBL" id="VFSU01000016">
    <property type="protein sequence ID" value="TPE62883.1"/>
    <property type="molecule type" value="Genomic_DNA"/>
</dbReference>
<dbReference type="Proteomes" id="UP000319897">
    <property type="component" value="Unassembled WGS sequence"/>
</dbReference>
<keyword evidence="3" id="KW-1185">Reference proteome</keyword>
<feature type="transmembrane region" description="Helical" evidence="1">
    <location>
        <begin position="116"/>
        <end position="136"/>
    </location>
</feature>
<feature type="transmembrane region" description="Helical" evidence="1">
    <location>
        <begin position="13"/>
        <end position="34"/>
    </location>
</feature>
<feature type="transmembrane region" description="Helical" evidence="1">
    <location>
        <begin position="181"/>
        <end position="201"/>
    </location>
</feature>
<evidence type="ECO:0000256" key="1">
    <source>
        <dbReference type="SAM" id="Phobius"/>
    </source>
</evidence>